<evidence type="ECO:0000313" key="2">
    <source>
        <dbReference type="Proteomes" id="UP001230649"/>
    </source>
</evidence>
<comment type="caution">
    <text evidence="1">The sequence shown here is derived from an EMBL/GenBank/DDBJ whole genome shotgun (WGS) entry which is preliminary data.</text>
</comment>
<gene>
    <name evidence="1" type="ORF">QFC20_007048</name>
</gene>
<dbReference type="EMBL" id="JASBWS010000148">
    <property type="protein sequence ID" value="KAJ9093782.1"/>
    <property type="molecule type" value="Genomic_DNA"/>
</dbReference>
<organism evidence="1 2">
    <name type="scientific">Naganishia adeliensis</name>
    <dbReference type="NCBI Taxonomy" id="92952"/>
    <lineage>
        <taxon>Eukaryota</taxon>
        <taxon>Fungi</taxon>
        <taxon>Dikarya</taxon>
        <taxon>Basidiomycota</taxon>
        <taxon>Agaricomycotina</taxon>
        <taxon>Tremellomycetes</taxon>
        <taxon>Filobasidiales</taxon>
        <taxon>Filobasidiaceae</taxon>
        <taxon>Naganishia</taxon>
    </lineage>
</organism>
<protein>
    <submittedName>
        <fullName evidence="1">Uncharacterized protein</fullName>
    </submittedName>
</protein>
<name>A0ACC2V5C9_9TREE</name>
<dbReference type="Proteomes" id="UP001230649">
    <property type="component" value="Unassembled WGS sequence"/>
</dbReference>
<evidence type="ECO:0000313" key="1">
    <source>
        <dbReference type="EMBL" id="KAJ9093782.1"/>
    </source>
</evidence>
<accession>A0ACC2V5C9</accession>
<sequence>MRVAPLFRKPFFTGERLDIPRFDIHWPIREIVKTVLYNQKKAKKRIIPGIKDVQDLYDALADDLKARLCDAPVTTVLKVVVKEPGSGPGSPRK</sequence>
<proteinExistence type="predicted"/>
<keyword evidence="2" id="KW-1185">Reference proteome</keyword>
<reference evidence="1" key="1">
    <citation type="submission" date="2023-04" db="EMBL/GenBank/DDBJ databases">
        <title>Draft Genome sequencing of Naganishia species isolated from polar environments using Oxford Nanopore Technology.</title>
        <authorList>
            <person name="Leo P."/>
            <person name="Venkateswaran K."/>
        </authorList>
    </citation>
    <scope>NUCLEOTIDE SEQUENCE</scope>
    <source>
        <strain evidence="1">MNA-CCFEE 5262</strain>
    </source>
</reference>